<dbReference type="InterPro" id="IPR050742">
    <property type="entry name" value="Helicase_Restrict-Modif_Enz"/>
</dbReference>
<reference evidence="2 3" key="1">
    <citation type="submission" date="2024-04" db="EMBL/GenBank/DDBJ databases">
        <title>Bacillus oryzaecorticis sp. nov., a moderately halophilic bacterium isolated from rice husks.</title>
        <authorList>
            <person name="Zhu H.-S."/>
        </authorList>
    </citation>
    <scope>NUCLEOTIDE SEQUENCE [LARGE SCALE GENOMIC DNA]</scope>
    <source>
        <strain evidence="2 3">ZC255</strain>
    </source>
</reference>
<organism evidence="2 3">
    <name type="scientific">Rossellomorea oryzaecorticis</name>
    <dbReference type="NCBI Taxonomy" id="1396505"/>
    <lineage>
        <taxon>Bacteria</taxon>
        <taxon>Bacillati</taxon>
        <taxon>Bacillota</taxon>
        <taxon>Bacilli</taxon>
        <taxon>Bacillales</taxon>
        <taxon>Bacillaceae</taxon>
        <taxon>Rossellomorea</taxon>
    </lineage>
</organism>
<feature type="domain" description="Helicase/UvrB N-terminal" evidence="1">
    <location>
        <begin position="3"/>
        <end position="172"/>
    </location>
</feature>
<dbReference type="Gene3D" id="3.40.50.300">
    <property type="entry name" value="P-loop containing nucleotide triphosphate hydrolases"/>
    <property type="match status" value="2"/>
</dbReference>
<evidence type="ECO:0000259" key="1">
    <source>
        <dbReference type="Pfam" id="PF04851"/>
    </source>
</evidence>
<keyword evidence="3" id="KW-1185">Reference proteome</keyword>
<keyword evidence="2" id="KW-0547">Nucleotide-binding</keyword>
<dbReference type="Proteomes" id="UP001389717">
    <property type="component" value="Unassembled WGS sequence"/>
</dbReference>
<keyword evidence="2" id="KW-0067">ATP-binding</keyword>
<dbReference type="RefSeq" id="WP_341982030.1">
    <property type="nucleotide sequence ID" value="NZ_JBBYAF010000011.1"/>
</dbReference>
<protein>
    <submittedName>
        <fullName evidence="2">DEAD/DEAH box helicase family protein</fullName>
    </submittedName>
</protein>
<gene>
    <name evidence="2" type="ORF">AAEO50_07350</name>
</gene>
<accession>A0ABU9K7M4</accession>
<dbReference type="Pfam" id="PF04851">
    <property type="entry name" value="ResIII"/>
    <property type="match status" value="1"/>
</dbReference>
<dbReference type="PANTHER" id="PTHR47396">
    <property type="entry name" value="TYPE I RESTRICTION ENZYME ECOKI R PROTEIN"/>
    <property type="match status" value="1"/>
</dbReference>
<dbReference type="PANTHER" id="PTHR47396:SF1">
    <property type="entry name" value="ATP-DEPENDENT HELICASE IRC3-RELATED"/>
    <property type="match status" value="1"/>
</dbReference>
<evidence type="ECO:0000313" key="2">
    <source>
        <dbReference type="EMBL" id="MEL3972090.1"/>
    </source>
</evidence>
<comment type="caution">
    <text evidence="2">The sequence shown here is derived from an EMBL/GenBank/DDBJ whole genome shotgun (WGS) entry which is preliminary data.</text>
</comment>
<name>A0ABU9K7M4_9BACI</name>
<dbReference type="SUPFAM" id="SSF52540">
    <property type="entry name" value="P-loop containing nucleoside triphosphate hydrolases"/>
    <property type="match status" value="2"/>
</dbReference>
<dbReference type="InterPro" id="IPR027417">
    <property type="entry name" value="P-loop_NTPase"/>
</dbReference>
<sequence>MVNLADFQLKAMGSLIESMDDTNQEVMFKSPTGSGKTIVLTHFMYQYGQGHFNNVFVWLTPGKGELEEQSKDKMDKYIHNSSTKLLEEVMTEGFKENDACFINWEKLTKKGNNALKESEKENFQDLIINAHNNGLEFIIIVDESHQNDTVKASDIIDLFKPKKIIRTSATPSDYPNATLIEVNEEDVIAEGLIKKMIVINEDFGQSLEIDSQVGFLLDKSMNKQEELKAALKQNDSSVNPLIVVQLPNNSEVMQDEVERYLATKDITYENGLLAVWLSDKKQNLENIEGNDAKPIVIIIKQAIATGWDCPRAHILVKLRENTGETFEIQTIGRIRRMPELRHYDNDLLDSCYLYTFDEKFSEGVQLHFGNGALKGKKLFLKKEYRDFTLISEQKSILGAPKDAQQSLKTLVSYYDQQYGTSTKTTENKTRMETKGYIFSDKIIKNTFSGKIHTLTVEEFQNLDKIGMVEPLNTHTHGREYHNRVSTLGTKIGLSYEQMNTIVRRLFDKTVNYSRKILRLDTREVYAFVINNFEKLKEDFREAMASTFLQITSELPVVSEKPFYIPKEVLFTYNEKNRVQREYISNVYKGYLSSAEVRSDSEKTFEKYCNESEKVDWIYKNGDKGNEYLSIVYRDNSGTQKSFYPDYIVSKSGEVWIIETKGGFNRSGASEDIDKFSPKKFEVLKRYIDKHQLKGGFVRKDKSNNELFICMNNYNDDIQSEEWKLLDDFL</sequence>
<dbReference type="GO" id="GO:0004386">
    <property type="term" value="F:helicase activity"/>
    <property type="evidence" value="ECO:0007669"/>
    <property type="project" value="UniProtKB-KW"/>
</dbReference>
<keyword evidence="2" id="KW-0347">Helicase</keyword>
<proteinExistence type="predicted"/>
<evidence type="ECO:0000313" key="3">
    <source>
        <dbReference type="Proteomes" id="UP001389717"/>
    </source>
</evidence>
<dbReference type="EMBL" id="JBBYAF010000011">
    <property type="protein sequence ID" value="MEL3972090.1"/>
    <property type="molecule type" value="Genomic_DNA"/>
</dbReference>
<dbReference type="InterPro" id="IPR006935">
    <property type="entry name" value="Helicase/UvrB_N"/>
</dbReference>
<keyword evidence="2" id="KW-0378">Hydrolase</keyword>